<evidence type="ECO:0000256" key="1">
    <source>
        <dbReference type="ARBA" id="ARBA00001964"/>
    </source>
</evidence>
<dbReference type="InterPro" id="IPR051157">
    <property type="entry name" value="PDH/Transketolase"/>
</dbReference>
<proteinExistence type="inferred from homology"/>
<dbReference type="Proteomes" id="UP000759273">
    <property type="component" value="Unassembled WGS sequence"/>
</dbReference>
<evidence type="ECO:0000313" key="5">
    <source>
        <dbReference type="EMBL" id="MBS5332673.1"/>
    </source>
</evidence>
<evidence type="ECO:0000259" key="4">
    <source>
        <dbReference type="SMART" id="SM00861"/>
    </source>
</evidence>
<feature type="domain" description="Transketolase-like pyrimidine-binding" evidence="4">
    <location>
        <begin position="7"/>
        <end position="173"/>
    </location>
</feature>
<organism evidence="5 6">
    <name type="scientific">Subdoligranulum variabile</name>
    <dbReference type="NCBI Taxonomy" id="214851"/>
    <lineage>
        <taxon>Bacteria</taxon>
        <taxon>Bacillati</taxon>
        <taxon>Bacillota</taxon>
        <taxon>Clostridia</taxon>
        <taxon>Eubacteriales</taxon>
        <taxon>Oscillospiraceae</taxon>
        <taxon>Subdoligranulum</taxon>
    </lineage>
</organism>
<gene>
    <name evidence="5" type="ORF">KHY36_09115</name>
</gene>
<dbReference type="SMART" id="SM00861">
    <property type="entry name" value="Transket_pyr"/>
    <property type="match status" value="1"/>
</dbReference>
<protein>
    <submittedName>
        <fullName evidence="5">Transketolase family protein</fullName>
    </submittedName>
</protein>
<dbReference type="Gene3D" id="3.40.50.970">
    <property type="match status" value="1"/>
</dbReference>
<evidence type="ECO:0000256" key="2">
    <source>
        <dbReference type="ARBA" id="ARBA00007131"/>
    </source>
</evidence>
<dbReference type="CDD" id="cd07033">
    <property type="entry name" value="TPP_PYR_DXS_TK_like"/>
    <property type="match status" value="1"/>
</dbReference>
<dbReference type="Pfam" id="PF02779">
    <property type="entry name" value="Transket_pyr"/>
    <property type="match status" value="1"/>
</dbReference>
<comment type="similarity">
    <text evidence="2">Belongs to the transketolase family.</text>
</comment>
<dbReference type="InterPro" id="IPR009014">
    <property type="entry name" value="Transketo_C/PFOR_II"/>
</dbReference>
<dbReference type="EMBL" id="JAGZGG010000021">
    <property type="protein sequence ID" value="MBS5332673.1"/>
    <property type="molecule type" value="Genomic_DNA"/>
</dbReference>
<dbReference type="PANTHER" id="PTHR43825:SF1">
    <property type="entry name" value="TRANSKETOLASE-LIKE PYRIMIDINE-BINDING DOMAIN-CONTAINING PROTEIN"/>
    <property type="match status" value="1"/>
</dbReference>
<dbReference type="SUPFAM" id="SSF52922">
    <property type="entry name" value="TK C-terminal domain-like"/>
    <property type="match status" value="1"/>
</dbReference>
<reference evidence="5" key="1">
    <citation type="submission" date="2021-02" db="EMBL/GenBank/DDBJ databases">
        <title>Infant gut strain persistence is associated with maternal origin, phylogeny, and functional potential including surface adhesion and iron acquisition.</title>
        <authorList>
            <person name="Lou Y.C."/>
        </authorList>
    </citation>
    <scope>NUCLEOTIDE SEQUENCE</scope>
    <source>
        <strain evidence="5">L3_101_000M1_dasL3_101_000M1_concoct_87</strain>
    </source>
</reference>
<comment type="cofactor">
    <cofactor evidence="1">
        <name>thiamine diphosphate</name>
        <dbReference type="ChEBI" id="CHEBI:58937"/>
    </cofactor>
</comment>
<dbReference type="Gene3D" id="3.40.50.920">
    <property type="match status" value="1"/>
</dbReference>
<comment type="caution">
    <text evidence="5">The sequence shown here is derived from an EMBL/GenBank/DDBJ whole genome shotgun (WGS) entry which is preliminary data.</text>
</comment>
<dbReference type="FunFam" id="3.40.50.970:FF:000129">
    <property type="entry name" value="Transketolase"/>
    <property type="match status" value="1"/>
</dbReference>
<name>A0A943HI51_9FIRM</name>
<evidence type="ECO:0000313" key="6">
    <source>
        <dbReference type="Proteomes" id="UP000759273"/>
    </source>
</evidence>
<dbReference type="AlphaFoldDB" id="A0A943HI51"/>
<sequence>MADIKKIATRVSYGNTLVELAQQGADNLVVFDADLAAATKTEIFRKAYPERHFDCGIAEQNMVGVAAGMSTMGYVPFVSSFAMFVAGRGFEQIRNSIGYPHLNVKIAATHAGLSVGEDGASHQCCEDIALMRSIPGMVVISPADDVEARAAVIAAYNYQGPVYLRFSRLATPVFHDPETYEFEIGKGEKLTDGYDIAVISTGLMTNEALRAAVLAKRQGMNVRVINMPTIKPIDEEIILTAARECGRIITVEEHSVIGGLGEAVCAVVSEKLPCVVRRIGVQDQFGHSGPANEVLRDYGLSAENIVNVIREMVRPENK</sequence>
<dbReference type="InterPro" id="IPR033248">
    <property type="entry name" value="Transketolase_C"/>
</dbReference>
<evidence type="ECO:0000256" key="3">
    <source>
        <dbReference type="ARBA" id="ARBA00023052"/>
    </source>
</evidence>
<dbReference type="InterPro" id="IPR029061">
    <property type="entry name" value="THDP-binding"/>
</dbReference>
<dbReference type="PANTHER" id="PTHR43825">
    <property type="entry name" value="PYRUVATE DEHYDROGENASE E1 COMPONENT"/>
    <property type="match status" value="1"/>
</dbReference>
<dbReference type="InterPro" id="IPR005475">
    <property type="entry name" value="Transketolase-like_Pyr-bd"/>
</dbReference>
<dbReference type="SUPFAM" id="SSF52518">
    <property type="entry name" value="Thiamin diphosphate-binding fold (THDP-binding)"/>
    <property type="match status" value="1"/>
</dbReference>
<accession>A0A943HI51</accession>
<dbReference type="Pfam" id="PF02780">
    <property type="entry name" value="Transketolase_C"/>
    <property type="match status" value="1"/>
</dbReference>
<keyword evidence="3" id="KW-0786">Thiamine pyrophosphate</keyword>